<gene>
    <name evidence="1" type="ORF">ACI1P1_08575</name>
</gene>
<evidence type="ECO:0000313" key="2">
    <source>
        <dbReference type="Proteomes" id="UP001631969"/>
    </source>
</evidence>
<organism evidence="1 2">
    <name type="scientific">Paenibacillus mesotrionivorans</name>
    <dbReference type="NCBI Taxonomy" id="3160968"/>
    <lineage>
        <taxon>Bacteria</taxon>
        <taxon>Bacillati</taxon>
        <taxon>Bacillota</taxon>
        <taxon>Bacilli</taxon>
        <taxon>Bacillales</taxon>
        <taxon>Paenibacillaceae</taxon>
        <taxon>Paenibacillus</taxon>
    </lineage>
</organism>
<evidence type="ECO:0000313" key="1">
    <source>
        <dbReference type="EMBL" id="MFM9328337.1"/>
    </source>
</evidence>
<protein>
    <submittedName>
        <fullName evidence="1">Spore germination protein</fullName>
    </submittedName>
</protein>
<reference evidence="1" key="1">
    <citation type="submission" date="2024-12" db="EMBL/GenBank/DDBJ databases">
        <authorList>
            <person name="Wu N."/>
        </authorList>
    </citation>
    <scope>NUCLEOTIDE SEQUENCE</scope>
    <source>
        <strain evidence="1">P15</strain>
    </source>
</reference>
<name>A0ACC7NZ55_9BACL</name>
<sequence>MNVLNGKPAKKRKHKHAPRTEPKKPPQPLTESLDQNLSLIHGELVENVDVTFRYMTNEVRMAVILVEGIVDAGKIDRDLLQTLVKPGFGQRDNLSGLTGDALLTAAADAVPLGMVKTVNTVEAIFSGLFGGSAIVLIEGCSQALAVNVSGGEQRAVEETTTQTVIRGPKEGFNENLRTNLSLVRRRIKSPKLASKMLLMGEVTQTEVAMIYLDGIARQEIVDEVYKRLSQIETDAILDSGYIEEFIQDSSYSPFPTLINTERPDVVVGALLEGKVAVMVDGTPFVLIAPALFTRYFQSSEDYYQRADISSFLRIIRFVAFFLSMLLPALYISITTFHQEMLPTPLLISLAAQREGVPFPAFIEAILMELTFEVLREAGVRMPRAIGPAISIVGALVLGQAAVQAGLVSAAMVIVVSFTAISNFVVPYISMSISARLIRFAMMILGGSFGLFGIMSGMMLVLIHLESLRSFGVPYMTPFSPLRLSELKDVLIRAPQWAMIHRPSTSNPANTKRQSKGQQPLPPQQPEGGGQEGDGS</sequence>
<dbReference type="EMBL" id="JBJURJ010000005">
    <property type="protein sequence ID" value="MFM9328337.1"/>
    <property type="molecule type" value="Genomic_DNA"/>
</dbReference>
<comment type="caution">
    <text evidence="1">The sequence shown here is derived from an EMBL/GenBank/DDBJ whole genome shotgun (WGS) entry which is preliminary data.</text>
</comment>
<accession>A0ACC7NZ55</accession>
<keyword evidence="2" id="KW-1185">Reference proteome</keyword>
<dbReference type="Proteomes" id="UP001631969">
    <property type="component" value="Unassembled WGS sequence"/>
</dbReference>
<proteinExistence type="predicted"/>